<dbReference type="Gene3D" id="3.10.450.160">
    <property type="entry name" value="inner membrane protein cigr"/>
    <property type="match status" value="1"/>
</dbReference>
<dbReference type="EMBL" id="CAADJA010000002">
    <property type="protein sequence ID" value="VFS49498.1"/>
    <property type="molecule type" value="Genomic_DNA"/>
</dbReference>
<feature type="region of interest" description="Disordered" evidence="1">
    <location>
        <begin position="32"/>
        <end position="77"/>
    </location>
</feature>
<accession>A0A484ZNF2</accession>
<feature type="compositionally biased region" description="Low complexity" evidence="1">
    <location>
        <begin position="45"/>
        <end position="69"/>
    </location>
</feature>
<protein>
    <submittedName>
        <fullName evidence="3">Predicted integral membrane protein</fullName>
    </submittedName>
</protein>
<feature type="signal peptide" evidence="2">
    <location>
        <begin position="1"/>
        <end position="30"/>
    </location>
</feature>
<dbReference type="Proteomes" id="UP000373449">
    <property type="component" value="Unassembled WGS sequence"/>
</dbReference>
<gene>
    <name evidence="3" type="ORF">NCTC12282_03976</name>
</gene>
<dbReference type="NCBIfam" id="NF040487">
    <property type="entry name" value="T3SS_CigR_fam"/>
    <property type="match status" value="1"/>
</dbReference>
<keyword evidence="2" id="KW-0732">Signal</keyword>
<evidence type="ECO:0000313" key="4">
    <source>
        <dbReference type="Proteomes" id="UP000373449"/>
    </source>
</evidence>
<dbReference type="AlphaFoldDB" id="A0A484ZNF2"/>
<evidence type="ECO:0000256" key="1">
    <source>
        <dbReference type="SAM" id="MobiDB-lite"/>
    </source>
</evidence>
<reference evidence="3 4" key="1">
    <citation type="submission" date="2019-03" db="EMBL/GenBank/DDBJ databases">
        <authorList>
            <consortium name="Pathogen Informatics"/>
        </authorList>
    </citation>
    <scope>NUCLEOTIDE SEQUENCE [LARGE SCALE GENOMIC DNA]</scope>
    <source>
        <strain evidence="3 4">NCTC12282</strain>
    </source>
</reference>
<feature type="chain" id="PRO_5019799836" evidence="2">
    <location>
        <begin position="31"/>
        <end position="165"/>
    </location>
</feature>
<sequence length="165" mass="17380">MRFLNMNKKLTAGVSAVIVSFMMFLSPAMADPGGNGKGHQDGNNHKQQGNKGKANKGNSNKGNSDTKNNPSDGSPISITLSVDQARGLAVSYGLTGYQSLPPGIAKNLARGKPLPPGIAKKRVPANMLSGLPHYSGYDWYMVGDDLVLVAATTLIVNTVLHSVFN</sequence>
<evidence type="ECO:0000256" key="2">
    <source>
        <dbReference type="SAM" id="SignalP"/>
    </source>
</evidence>
<organism evidence="3 4">
    <name type="scientific">Budvicia aquatica</name>
    <dbReference type="NCBI Taxonomy" id="82979"/>
    <lineage>
        <taxon>Bacteria</taxon>
        <taxon>Pseudomonadati</taxon>
        <taxon>Pseudomonadota</taxon>
        <taxon>Gammaproteobacteria</taxon>
        <taxon>Enterobacterales</taxon>
        <taxon>Budviciaceae</taxon>
        <taxon>Budvicia</taxon>
    </lineage>
</organism>
<evidence type="ECO:0000313" key="3">
    <source>
        <dbReference type="EMBL" id="VFS49498.1"/>
    </source>
</evidence>
<proteinExistence type="predicted"/>
<name>A0A484ZNF2_9GAMM</name>